<evidence type="ECO:0000313" key="2">
    <source>
        <dbReference type="Proteomes" id="UP000789524"/>
    </source>
</evidence>
<sequence length="121" mass="14503">MPRRRSGGNTSVFPRWSLTKLERQLAVEASVVQSWTMRVEQPVEVDEEARKFRRSLWRICDASMPRVTQRPPRNQVYWWTPEIAQLRSVCAVPRCQHTRQRRWHPRNEADELKVQIKLLII</sequence>
<proteinExistence type="predicted"/>
<gene>
    <name evidence="1" type="ORF">DCHRY22_LOCUS757</name>
</gene>
<keyword evidence="2" id="KW-1185">Reference proteome</keyword>
<dbReference type="Proteomes" id="UP000789524">
    <property type="component" value="Unassembled WGS sequence"/>
</dbReference>
<organism evidence="1 2">
    <name type="scientific">Danaus chrysippus</name>
    <name type="common">African queen</name>
    <dbReference type="NCBI Taxonomy" id="151541"/>
    <lineage>
        <taxon>Eukaryota</taxon>
        <taxon>Metazoa</taxon>
        <taxon>Ecdysozoa</taxon>
        <taxon>Arthropoda</taxon>
        <taxon>Hexapoda</taxon>
        <taxon>Insecta</taxon>
        <taxon>Pterygota</taxon>
        <taxon>Neoptera</taxon>
        <taxon>Endopterygota</taxon>
        <taxon>Lepidoptera</taxon>
        <taxon>Glossata</taxon>
        <taxon>Ditrysia</taxon>
        <taxon>Papilionoidea</taxon>
        <taxon>Nymphalidae</taxon>
        <taxon>Danainae</taxon>
        <taxon>Danaini</taxon>
        <taxon>Danaina</taxon>
        <taxon>Danaus</taxon>
        <taxon>Anosia</taxon>
    </lineage>
</organism>
<name>A0A8J2Q1L2_9NEOP</name>
<dbReference type="EMBL" id="CAKASE010000043">
    <property type="protein sequence ID" value="CAG9558736.1"/>
    <property type="molecule type" value="Genomic_DNA"/>
</dbReference>
<dbReference type="OrthoDB" id="6931204at2759"/>
<comment type="caution">
    <text evidence="1">The sequence shown here is derived from an EMBL/GenBank/DDBJ whole genome shotgun (WGS) entry which is preliminary data.</text>
</comment>
<evidence type="ECO:0000313" key="1">
    <source>
        <dbReference type="EMBL" id="CAG9558736.1"/>
    </source>
</evidence>
<dbReference type="AlphaFoldDB" id="A0A8J2Q1L2"/>
<accession>A0A8J2Q1L2</accession>
<protein>
    <submittedName>
        <fullName evidence="1">(African queen) hypothetical protein</fullName>
    </submittedName>
</protein>
<reference evidence="1" key="1">
    <citation type="submission" date="2021-09" db="EMBL/GenBank/DDBJ databases">
        <authorList>
            <person name="Martin H S."/>
        </authorList>
    </citation>
    <scope>NUCLEOTIDE SEQUENCE</scope>
</reference>